<accession>A0A849SFJ9</accession>
<dbReference type="GO" id="GO:0016491">
    <property type="term" value="F:oxidoreductase activity"/>
    <property type="evidence" value="ECO:0007669"/>
    <property type="project" value="InterPro"/>
</dbReference>
<dbReference type="InterPro" id="IPR050553">
    <property type="entry name" value="Thioredoxin_ResA/DsbE_sf"/>
</dbReference>
<feature type="domain" description="Thioredoxin" evidence="4">
    <location>
        <begin position="33"/>
        <end position="191"/>
    </location>
</feature>
<dbReference type="InterPro" id="IPR017937">
    <property type="entry name" value="Thioredoxin_CS"/>
</dbReference>
<keyword evidence="2" id="KW-0201">Cytochrome c-type biogenesis</keyword>
<dbReference type="PANTHER" id="PTHR42852:SF18">
    <property type="entry name" value="CHROMOSOME UNDETERMINED SCAFFOLD_47, WHOLE GENOME SHOTGUN SEQUENCE"/>
    <property type="match status" value="1"/>
</dbReference>
<reference evidence="5 6" key="1">
    <citation type="submission" date="2020-04" db="EMBL/GenBank/DDBJ databases">
        <title>Metagenomic profiling of ammonia- and methane-oxidizing microorganisms in a Dutch drinking water treatment plant.</title>
        <authorList>
            <person name="Poghosyan L."/>
            <person name="Leucker S."/>
        </authorList>
    </citation>
    <scope>NUCLEOTIDE SEQUENCE [LARGE SCALE GENOMIC DNA]</scope>
    <source>
        <strain evidence="5">S-RSF-IL-03</strain>
    </source>
</reference>
<dbReference type="PROSITE" id="PS51352">
    <property type="entry name" value="THIOREDOXIN_2"/>
    <property type="match status" value="1"/>
</dbReference>
<gene>
    <name evidence="5" type="ORF">HOP12_03600</name>
</gene>
<dbReference type="SUPFAM" id="SSF52833">
    <property type="entry name" value="Thioredoxin-like"/>
    <property type="match status" value="1"/>
</dbReference>
<feature type="signal peptide" evidence="3">
    <location>
        <begin position="1"/>
        <end position="22"/>
    </location>
</feature>
<protein>
    <submittedName>
        <fullName evidence="5">TlpA family protein disulfide reductase</fullName>
    </submittedName>
</protein>
<dbReference type="Proteomes" id="UP000580839">
    <property type="component" value="Unassembled WGS sequence"/>
</dbReference>
<dbReference type="PROSITE" id="PS00194">
    <property type="entry name" value="THIOREDOXIN_1"/>
    <property type="match status" value="1"/>
</dbReference>
<name>A0A849SFJ9_UNCEI</name>
<dbReference type="Gene3D" id="3.40.30.10">
    <property type="entry name" value="Glutaredoxin"/>
    <property type="match status" value="1"/>
</dbReference>
<dbReference type="GO" id="GO:0030313">
    <property type="term" value="C:cell envelope"/>
    <property type="evidence" value="ECO:0007669"/>
    <property type="project" value="UniProtKB-SubCell"/>
</dbReference>
<evidence type="ECO:0000256" key="2">
    <source>
        <dbReference type="ARBA" id="ARBA00022748"/>
    </source>
</evidence>
<comment type="caution">
    <text evidence="5">The sequence shown here is derived from an EMBL/GenBank/DDBJ whole genome shotgun (WGS) entry which is preliminary data.</text>
</comment>
<dbReference type="GO" id="GO:0017004">
    <property type="term" value="P:cytochrome complex assembly"/>
    <property type="evidence" value="ECO:0007669"/>
    <property type="project" value="UniProtKB-KW"/>
</dbReference>
<dbReference type="PANTHER" id="PTHR42852">
    <property type="entry name" value="THIOL:DISULFIDE INTERCHANGE PROTEIN DSBE"/>
    <property type="match status" value="1"/>
</dbReference>
<dbReference type="CDD" id="cd02966">
    <property type="entry name" value="TlpA_like_family"/>
    <property type="match status" value="1"/>
</dbReference>
<evidence type="ECO:0000256" key="3">
    <source>
        <dbReference type="SAM" id="SignalP"/>
    </source>
</evidence>
<dbReference type="PROSITE" id="PS51257">
    <property type="entry name" value="PROKAR_LIPOPROTEIN"/>
    <property type="match status" value="1"/>
</dbReference>
<evidence type="ECO:0000313" key="5">
    <source>
        <dbReference type="EMBL" id="NOT33236.1"/>
    </source>
</evidence>
<dbReference type="InterPro" id="IPR013740">
    <property type="entry name" value="Redoxin"/>
</dbReference>
<feature type="chain" id="PRO_5032737889" evidence="3">
    <location>
        <begin position="23"/>
        <end position="201"/>
    </location>
</feature>
<organism evidence="5 6">
    <name type="scientific">Eiseniibacteriota bacterium</name>
    <dbReference type="NCBI Taxonomy" id="2212470"/>
    <lineage>
        <taxon>Bacteria</taxon>
        <taxon>Candidatus Eiseniibacteriota</taxon>
    </lineage>
</organism>
<evidence type="ECO:0000259" key="4">
    <source>
        <dbReference type="PROSITE" id="PS51352"/>
    </source>
</evidence>
<dbReference type="InterPro" id="IPR013766">
    <property type="entry name" value="Thioredoxin_domain"/>
</dbReference>
<sequence length="201" mass="21207">MRHITSLVRLAGGLTLAGVALIAGCSASPERAGHDASEHSDSTLAAAADSIGPALERVTAAELRARARAAGGRATLVNLWATWCAPCREEFPDIVRLAAAHRDRGLRVLFVSADFDDQAPQVRAFLAQHHAPEPWLLKTGDDQAFINGIDGRWSGALPATLVLDAQGNVTAFWEGRADYARFEQAVLPLLASSPAIPGGTP</sequence>
<proteinExistence type="predicted"/>
<evidence type="ECO:0000256" key="1">
    <source>
        <dbReference type="ARBA" id="ARBA00004196"/>
    </source>
</evidence>
<comment type="subcellular location">
    <subcellularLocation>
        <location evidence="1">Cell envelope</location>
    </subcellularLocation>
</comment>
<dbReference type="Pfam" id="PF08534">
    <property type="entry name" value="Redoxin"/>
    <property type="match status" value="1"/>
</dbReference>
<dbReference type="InterPro" id="IPR036249">
    <property type="entry name" value="Thioredoxin-like_sf"/>
</dbReference>
<dbReference type="AlphaFoldDB" id="A0A849SFJ9"/>
<dbReference type="EMBL" id="JABFRW010000033">
    <property type="protein sequence ID" value="NOT33236.1"/>
    <property type="molecule type" value="Genomic_DNA"/>
</dbReference>
<evidence type="ECO:0000313" key="6">
    <source>
        <dbReference type="Proteomes" id="UP000580839"/>
    </source>
</evidence>
<keyword evidence="3" id="KW-0732">Signal</keyword>